<dbReference type="RefSeq" id="WP_146866575.1">
    <property type="nucleotide sequence ID" value="NZ_BJTZ01000048.1"/>
</dbReference>
<evidence type="ECO:0008006" key="3">
    <source>
        <dbReference type="Google" id="ProtNLM"/>
    </source>
</evidence>
<reference evidence="1 2" key="1">
    <citation type="submission" date="2019-07" db="EMBL/GenBank/DDBJ databases">
        <title>Whole genome shotgun sequence of Aliivibrio fischeri NBRC 101058.</title>
        <authorList>
            <person name="Hosoyama A."/>
            <person name="Uohara A."/>
            <person name="Ohji S."/>
            <person name="Ichikawa N."/>
        </authorList>
    </citation>
    <scope>NUCLEOTIDE SEQUENCE [LARGE SCALE GENOMIC DNA]</scope>
    <source>
        <strain evidence="1 2">NBRC 101058</strain>
    </source>
</reference>
<sequence length="532" mass="60531">MDLKTALSILSKSSPYAVSTERESDGKLTSYKNHIYIETDIEADFKRELISAQSHEIVFLCGSSGDGKSEILTRYSQKHKATHDFHLDATHSFNPSQTAIQALDDRFSEFKASNKPLIVGINIGMLGNYAVEGAEIHNGIKSSILAFLENRPTDIAPNHTFLDFEKYPKFTLSNEECTSDFAAKFLAKLTEPTLDNPFYALYRNEVEKRGYKHLTANFALLSLPATQKTLIDLLLKTRLIKDQFLTARALLDFVFQILAMDGYLFDNLFSGADNELLEQIQEFDPSNIHTRKIDEFVLQFGLGIEDQDFIGFKNRVAEYGVFEVENAASYLRLVYLLRSNTEITNDYVDALKADFDNSLIEKYAEIWLLHGEFDGSVKQKKELNKFYKETLETAIQLYCNRNSPLLDKGTFFISEYNGFKMAVELDVKANFTAIKNTGLAKEKVSAFYAYIQVDGHELLPMPVSINLLALLIKINQGYRPNKHDKNAVLLLDEVLEQIVSVANQKESLFIFKDEQRYKITNADDEYFEVSGM</sequence>
<accession>A0A510UMN8</accession>
<dbReference type="Proteomes" id="UP000321787">
    <property type="component" value="Unassembled WGS sequence"/>
</dbReference>
<protein>
    <recommendedName>
        <fullName evidence="3">DNA phosphorothioation-dependent restriction protein DptF</fullName>
    </recommendedName>
</protein>
<proteinExistence type="predicted"/>
<dbReference type="AlphaFoldDB" id="A0A510UMN8"/>
<evidence type="ECO:0000313" key="2">
    <source>
        <dbReference type="Proteomes" id="UP000321787"/>
    </source>
</evidence>
<organism evidence="1 2">
    <name type="scientific">Aliivibrio fischeri</name>
    <name type="common">Vibrio fischeri</name>
    <dbReference type="NCBI Taxonomy" id="668"/>
    <lineage>
        <taxon>Bacteria</taxon>
        <taxon>Pseudomonadati</taxon>
        <taxon>Pseudomonadota</taxon>
        <taxon>Gammaproteobacteria</taxon>
        <taxon>Vibrionales</taxon>
        <taxon>Vibrionaceae</taxon>
        <taxon>Aliivibrio</taxon>
    </lineage>
</organism>
<comment type="caution">
    <text evidence="1">The sequence shown here is derived from an EMBL/GenBank/DDBJ whole genome shotgun (WGS) entry which is preliminary data.</text>
</comment>
<dbReference type="NCBIfam" id="TIGR03238">
    <property type="entry name" value="dnd_assoc_3"/>
    <property type="match status" value="1"/>
</dbReference>
<evidence type="ECO:0000313" key="1">
    <source>
        <dbReference type="EMBL" id="GEK15933.1"/>
    </source>
</evidence>
<dbReference type="InterPro" id="IPR017647">
    <property type="entry name" value="Dnd_assoc_3"/>
</dbReference>
<gene>
    <name evidence="1" type="ORF">AFI02nite_39690</name>
</gene>
<name>A0A510UMN8_ALIFS</name>
<dbReference type="EMBL" id="BJTZ01000048">
    <property type="protein sequence ID" value="GEK15933.1"/>
    <property type="molecule type" value="Genomic_DNA"/>
</dbReference>